<dbReference type="PANTHER" id="PTHR47234">
    <property type="match status" value="1"/>
</dbReference>
<evidence type="ECO:0000256" key="7">
    <source>
        <dbReference type="ARBA" id="ARBA00023237"/>
    </source>
</evidence>
<evidence type="ECO:0000256" key="4">
    <source>
        <dbReference type="ARBA" id="ARBA00022692"/>
    </source>
</evidence>
<dbReference type="Gene3D" id="2.170.130.10">
    <property type="entry name" value="TonB-dependent receptor, plug domain"/>
    <property type="match status" value="1"/>
</dbReference>
<evidence type="ECO:0000256" key="3">
    <source>
        <dbReference type="ARBA" id="ARBA00022452"/>
    </source>
</evidence>
<name>A0ABT0ADR2_9SPHN</name>
<evidence type="ECO:0000313" key="14">
    <source>
        <dbReference type="Proteomes" id="UP001162802"/>
    </source>
</evidence>
<evidence type="ECO:0000256" key="5">
    <source>
        <dbReference type="ARBA" id="ARBA00023077"/>
    </source>
</evidence>
<dbReference type="CDD" id="cd01347">
    <property type="entry name" value="ligand_gated_channel"/>
    <property type="match status" value="1"/>
</dbReference>
<dbReference type="SUPFAM" id="SSF56935">
    <property type="entry name" value="Porins"/>
    <property type="match status" value="1"/>
</dbReference>
<evidence type="ECO:0000313" key="13">
    <source>
        <dbReference type="EMBL" id="MCJ1961299.1"/>
    </source>
</evidence>
<accession>A0ABT0ADR2</accession>
<dbReference type="InterPro" id="IPR012910">
    <property type="entry name" value="Plug_dom"/>
</dbReference>
<organism evidence="13 14">
    <name type="scientific">Novosphingobium mangrovi</name>
    <name type="common">ex Hu et al. 2023</name>
    <dbReference type="NCBI Taxonomy" id="2930094"/>
    <lineage>
        <taxon>Bacteria</taxon>
        <taxon>Pseudomonadati</taxon>
        <taxon>Pseudomonadota</taxon>
        <taxon>Alphaproteobacteria</taxon>
        <taxon>Sphingomonadales</taxon>
        <taxon>Sphingomonadaceae</taxon>
        <taxon>Novosphingobium</taxon>
    </lineage>
</organism>
<keyword evidence="14" id="KW-1185">Reference proteome</keyword>
<feature type="domain" description="TonB-dependent receptor-like beta-barrel" evidence="11">
    <location>
        <begin position="309"/>
        <end position="825"/>
    </location>
</feature>
<keyword evidence="4 8" id="KW-0812">Transmembrane</keyword>
<dbReference type="RefSeq" id="WP_243800241.1">
    <property type="nucleotide sequence ID" value="NZ_JALHAT010000018.1"/>
</dbReference>
<sequence>MTRITKYRGLVATSTLAVALASSPALAQDSVVSADESAANAIIVSGLRGQPRSVTDSAVPVDVFSEETIERASQTDTLDILQTLIPSYTVNRAANTTSDTFIRAPSLRGLPADKTLLLLNGRRRHKSASVGVSRYGSHAADSAVIPAIALKSIEVLRDGAAAQYGSDAIAGVINYELKDDNHGGSLVAQVGQYYEGDGESVQIAGNIGLPLTDNGFINISGQYTDNDYTNRARTFDSTRWNPFDAYENDPAYRDAVDAAGIDISEPMEVRGQPKERAGRIVVNSGIDLSDDTELYAFGNFSRSKGTAMATFRVPGGGHVVMDNPVRLEDGSTWRFADRFPLGYQPNFSGKVTDWSIAGGWRTERDLGGDQTFSADIAARYGWDKIEYSIADTVNPSMGPDSPTDFDASTYTSDEFALNADFVYTVGVGLAGPLVFNFGGEFRREGFKIGAGSPGSYTGGPWGMADPFNFCSNEADFADRSLNAGAPMGMGISCTDPSDPVYTIMQPGSNGITGLSPDVASDFTTESKSAYAELSADVTDEWFVDFAGRYEDYQSFGDKFVWKIATRYNVTDWAAVRGSLGTGFRAPTAGQLNMTQSAINTVGGVPMNIGLYPASHPVAQYLGGEELGPETSKNYSLGLTLNPFDGFTLTIDAYRIKIEDQLYATSRITVTDDIRAAMLEAGIEGAGAIDQIQFFQNAIDTTVEGLDVVASYRGYFLGDQPTTITAAFNTNSYNIDNVNIAQVSFNDVTVYNFENNNPDWRANATVFHDFGPIQAMVRANVFGPWSRQTTRAGNAIQDYGTEVLFDAELTAPLGDGYSLTLGARNLFDGYPPVNRIDDTNGRTYVDGPMSWQGGFYYARLNFDF</sequence>
<feature type="signal peptide" evidence="10">
    <location>
        <begin position="1"/>
        <end position="27"/>
    </location>
</feature>
<comment type="subcellular location">
    <subcellularLocation>
        <location evidence="1 8">Cell outer membrane</location>
        <topology evidence="1 8">Multi-pass membrane protein</topology>
    </subcellularLocation>
</comment>
<dbReference type="PANTHER" id="PTHR47234:SF3">
    <property type="entry name" value="SECRETIN_TONB SHORT N-TERMINAL DOMAIN-CONTAINING PROTEIN"/>
    <property type="match status" value="1"/>
</dbReference>
<evidence type="ECO:0000256" key="10">
    <source>
        <dbReference type="SAM" id="SignalP"/>
    </source>
</evidence>
<evidence type="ECO:0000256" key="1">
    <source>
        <dbReference type="ARBA" id="ARBA00004571"/>
    </source>
</evidence>
<keyword evidence="2 8" id="KW-0813">Transport</keyword>
<dbReference type="InterPro" id="IPR000531">
    <property type="entry name" value="Beta-barrel_TonB"/>
</dbReference>
<evidence type="ECO:0000256" key="2">
    <source>
        <dbReference type="ARBA" id="ARBA00022448"/>
    </source>
</evidence>
<comment type="similarity">
    <text evidence="8 9">Belongs to the TonB-dependent receptor family.</text>
</comment>
<dbReference type="InterPro" id="IPR037066">
    <property type="entry name" value="Plug_dom_sf"/>
</dbReference>
<dbReference type="Pfam" id="PF07715">
    <property type="entry name" value="Plug"/>
    <property type="match status" value="1"/>
</dbReference>
<dbReference type="Gene3D" id="2.40.170.20">
    <property type="entry name" value="TonB-dependent receptor, beta-barrel domain"/>
    <property type="match status" value="1"/>
</dbReference>
<dbReference type="InterPro" id="IPR039426">
    <property type="entry name" value="TonB-dep_rcpt-like"/>
</dbReference>
<comment type="caution">
    <text evidence="13">The sequence shown here is derived from an EMBL/GenBank/DDBJ whole genome shotgun (WGS) entry which is preliminary data.</text>
</comment>
<keyword evidence="7 8" id="KW-0998">Cell outer membrane</keyword>
<keyword evidence="10" id="KW-0732">Signal</keyword>
<evidence type="ECO:0000256" key="6">
    <source>
        <dbReference type="ARBA" id="ARBA00023136"/>
    </source>
</evidence>
<dbReference type="Pfam" id="PF00593">
    <property type="entry name" value="TonB_dep_Rec_b-barrel"/>
    <property type="match status" value="1"/>
</dbReference>
<proteinExistence type="inferred from homology"/>
<evidence type="ECO:0000256" key="8">
    <source>
        <dbReference type="PROSITE-ProRule" id="PRU01360"/>
    </source>
</evidence>
<evidence type="ECO:0000256" key="9">
    <source>
        <dbReference type="RuleBase" id="RU003357"/>
    </source>
</evidence>
<protein>
    <submittedName>
        <fullName evidence="13">TonB-dependent receptor</fullName>
    </submittedName>
</protein>
<dbReference type="PROSITE" id="PS52016">
    <property type="entry name" value="TONB_DEPENDENT_REC_3"/>
    <property type="match status" value="1"/>
</dbReference>
<keyword evidence="13" id="KW-0675">Receptor</keyword>
<dbReference type="Proteomes" id="UP001162802">
    <property type="component" value="Unassembled WGS sequence"/>
</dbReference>
<evidence type="ECO:0000259" key="11">
    <source>
        <dbReference type="Pfam" id="PF00593"/>
    </source>
</evidence>
<gene>
    <name evidence="13" type="ORF">MTR65_11450</name>
</gene>
<feature type="domain" description="TonB-dependent receptor plug" evidence="12">
    <location>
        <begin position="55"/>
        <end position="172"/>
    </location>
</feature>
<dbReference type="InterPro" id="IPR036942">
    <property type="entry name" value="Beta-barrel_TonB_sf"/>
</dbReference>
<keyword evidence="6 8" id="KW-0472">Membrane</keyword>
<feature type="chain" id="PRO_5045561945" evidence="10">
    <location>
        <begin position="28"/>
        <end position="863"/>
    </location>
</feature>
<reference evidence="13" key="1">
    <citation type="submission" date="2022-03" db="EMBL/GenBank/DDBJ databases">
        <title>Identification of a novel bacterium isolated from mangrove sediments.</title>
        <authorList>
            <person name="Pan X."/>
        </authorList>
    </citation>
    <scope>NUCLEOTIDE SEQUENCE</scope>
    <source>
        <strain evidence="13">B2637</strain>
    </source>
</reference>
<keyword evidence="5 9" id="KW-0798">TonB box</keyword>
<keyword evidence="3 8" id="KW-1134">Transmembrane beta strand</keyword>
<dbReference type="EMBL" id="JALHAT010000018">
    <property type="protein sequence ID" value="MCJ1961299.1"/>
    <property type="molecule type" value="Genomic_DNA"/>
</dbReference>
<evidence type="ECO:0000259" key="12">
    <source>
        <dbReference type="Pfam" id="PF07715"/>
    </source>
</evidence>